<keyword evidence="3 10" id="KW-0533">Nickel</keyword>
<name>A0A1W2DHR7_9BACT</name>
<dbReference type="GO" id="GO:0050418">
    <property type="term" value="F:hydroxylamine reductase activity"/>
    <property type="evidence" value="ECO:0007669"/>
    <property type="project" value="TreeGrafter"/>
</dbReference>
<dbReference type="EMBL" id="FWXY01000017">
    <property type="protein sequence ID" value="SMC96516.1"/>
    <property type="molecule type" value="Genomic_DNA"/>
</dbReference>
<dbReference type="InterPro" id="IPR016101">
    <property type="entry name" value="CO_DH_a-bundle"/>
</dbReference>
<dbReference type="Pfam" id="PF03063">
    <property type="entry name" value="Prismane"/>
    <property type="match status" value="1"/>
</dbReference>
<dbReference type="InterPro" id="IPR011254">
    <property type="entry name" value="Prismane-like_sf"/>
</dbReference>
<feature type="binding site" evidence="10">
    <location>
        <position position="485"/>
    </location>
    <ligand>
        <name>[Ni-4Fe-4S] cluster</name>
        <dbReference type="ChEBI" id="CHEBI:47739"/>
    </ligand>
</feature>
<dbReference type="GO" id="GO:0006091">
    <property type="term" value="P:generation of precursor metabolites and energy"/>
    <property type="evidence" value="ECO:0007669"/>
    <property type="project" value="InterPro"/>
</dbReference>
<dbReference type="RefSeq" id="WP_084070291.1">
    <property type="nucleotide sequence ID" value="NZ_FWXY01000017.1"/>
</dbReference>
<comment type="cofactor">
    <cofactor evidence="1">
        <name>[4Fe-4S] cluster</name>
        <dbReference type="ChEBI" id="CHEBI:49883"/>
    </cofactor>
</comment>
<feature type="binding site" evidence="10">
    <location>
        <position position="60"/>
    </location>
    <ligand>
        <name>[4Fe-4S] cluster</name>
        <dbReference type="ChEBI" id="CHEBI:49883"/>
        <label>2</label>
    </ligand>
</feature>
<evidence type="ECO:0000256" key="4">
    <source>
        <dbReference type="ARBA" id="ARBA00022723"/>
    </source>
</evidence>
<keyword evidence="5 9" id="KW-0560">Oxidoreductase</keyword>
<evidence type="ECO:0000256" key="8">
    <source>
        <dbReference type="ARBA" id="ARBA00048733"/>
    </source>
</evidence>
<feature type="binding site" evidence="10">
    <location>
        <position position="79"/>
    </location>
    <ligand>
        <name>[4Fe-4S] cluster</name>
        <dbReference type="ChEBI" id="CHEBI:49883"/>
        <label>2</label>
    </ligand>
</feature>
<evidence type="ECO:0000313" key="11">
    <source>
        <dbReference type="EMBL" id="SMC96516.1"/>
    </source>
</evidence>
<keyword evidence="2 9" id="KW-0004">4Fe-4S</keyword>
<evidence type="ECO:0000256" key="1">
    <source>
        <dbReference type="ARBA" id="ARBA00001966"/>
    </source>
</evidence>
<dbReference type="SUPFAM" id="SSF56821">
    <property type="entry name" value="Prismane protein-like"/>
    <property type="match status" value="1"/>
</dbReference>
<organism evidence="11 12">
    <name type="scientific">Desulfocicer vacuolatum DSM 3385</name>
    <dbReference type="NCBI Taxonomy" id="1121400"/>
    <lineage>
        <taxon>Bacteria</taxon>
        <taxon>Pseudomonadati</taxon>
        <taxon>Thermodesulfobacteriota</taxon>
        <taxon>Desulfobacteria</taxon>
        <taxon>Desulfobacterales</taxon>
        <taxon>Desulfobacteraceae</taxon>
        <taxon>Desulfocicer</taxon>
    </lineage>
</organism>
<dbReference type="PIRSF" id="PIRSF005023">
    <property type="entry name" value="CODH"/>
    <property type="match status" value="1"/>
</dbReference>
<evidence type="ECO:0000256" key="5">
    <source>
        <dbReference type="ARBA" id="ARBA00023002"/>
    </source>
</evidence>
<dbReference type="InterPro" id="IPR016099">
    <property type="entry name" value="Prismane-like_a/b-sand"/>
</dbReference>
<feature type="binding site" evidence="10">
    <location>
        <position position="57"/>
    </location>
    <ligand>
        <name>[4Fe-4S] cluster</name>
        <dbReference type="ChEBI" id="CHEBI:49883"/>
        <label>2</label>
    </ligand>
</feature>
<dbReference type="PANTHER" id="PTHR30109">
    <property type="entry name" value="HYDROXYLAMINE REDUCTASE"/>
    <property type="match status" value="1"/>
</dbReference>
<evidence type="ECO:0000256" key="7">
    <source>
        <dbReference type="ARBA" id="ARBA00023014"/>
    </source>
</evidence>
<dbReference type="NCBIfam" id="TIGR01702">
    <property type="entry name" value="CO_DH_cata"/>
    <property type="match status" value="1"/>
</dbReference>
<accession>A0A1W2DHR7</accession>
<gene>
    <name evidence="11" type="ORF">SAMN02746065_11794</name>
</gene>
<dbReference type="Proteomes" id="UP000192418">
    <property type="component" value="Unassembled WGS sequence"/>
</dbReference>
<dbReference type="GO" id="GO:0016151">
    <property type="term" value="F:nickel cation binding"/>
    <property type="evidence" value="ECO:0007669"/>
    <property type="project" value="InterPro"/>
</dbReference>
<evidence type="ECO:0000313" key="12">
    <source>
        <dbReference type="Proteomes" id="UP000192418"/>
    </source>
</evidence>
<dbReference type="InterPro" id="IPR010047">
    <property type="entry name" value="CODH"/>
</dbReference>
<feature type="binding site" evidence="10">
    <location>
        <position position="270"/>
    </location>
    <ligand>
        <name>[Ni-4Fe-4S] cluster</name>
        <dbReference type="ChEBI" id="CHEBI:47739"/>
    </ligand>
</feature>
<dbReference type="AlphaFoldDB" id="A0A1W2DHR7"/>
<dbReference type="PANTHER" id="PTHR30109:SF4">
    <property type="entry name" value="CARBON MONOXIDE DEHYDROGENASE"/>
    <property type="match status" value="1"/>
</dbReference>
<dbReference type="STRING" id="1121400.SAMN02746065_11794"/>
<feature type="binding site" evidence="10">
    <location>
        <position position="65"/>
    </location>
    <ligand>
        <name>[4Fe-4S] cluster</name>
        <dbReference type="ChEBI" id="CHEBI:49883"/>
        <label>2</label>
    </ligand>
</feature>
<evidence type="ECO:0000256" key="9">
    <source>
        <dbReference type="PIRNR" id="PIRNR005023"/>
    </source>
</evidence>
<protein>
    <recommendedName>
        <fullName evidence="9">Carbon monoxide dehydrogenase</fullName>
        <ecNumber evidence="9">1.2.7.4</ecNumber>
    </recommendedName>
</protein>
<sequence length="654" mass="70768">MAKSKKEVKNQLDPKDCTACDSTSQMITKARKDGVILHFDRAADMKACPIGADSACCKNCFMGPCRLNPRDPYKKAGVCGATIDTIMARNFARAVAAGAASHTDHGMAMLELFRDVVNGKVLDYEIKDEFKLERVAKSLDIETEGRTPKEIATDLYKQLESTYTQVDGEIPFTKRVPQGTLDTWRKLGIVPRGAMREIMEMMHRTHMGVDQHYKNITKQASRTALSDGWGGSMVSTEISDILFGTPSPINVGVNMGVLKEDMVNIIIHGHEPNLFESMLVSVNEKTLVESAVAAGAKGINLVGMCCSGAEMMSRHGVPHAGNFSSTEAIMVTGAVDAMAVDIQCIKQGLAAVAQCYDTPLITTNTRAHIEGATHVEFEEHNPSACTDEIVIKAITRFKNRRHEIEIPKAVNDGVQGFSHEYIEYMLGGAFRGGYAPLNENIINGRIRGVAGVVGCTNPRVKQDDSHVKLVKELIKNDVLVLLTGCAQIALAKAGFSVPEAAHYAGPGLQEVCETVGMPPVLGLGSCVDNSRILIAASAMVAQGGLGNSIADLPVAGAAPEYMSEKAIAIGQYFVASGVYTVFGVTFPTIEDTKFHNYLFDGLESEGIGKWDHAIDPIEMAHKMIAHIDKKRKELGIDKGRERVLVDMADRRGLA</sequence>
<feature type="binding site" evidence="10">
    <location>
        <position position="48"/>
    </location>
    <ligand>
        <name>[4Fe-4S] cluster</name>
        <dbReference type="ChEBI" id="CHEBI:49883"/>
        <label>1</label>
        <note>ligand shared between dimeric partners</note>
    </ligand>
</feature>
<dbReference type="GO" id="GO:0004601">
    <property type="term" value="F:peroxidase activity"/>
    <property type="evidence" value="ECO:0007669"/>
    <property type="project" value="TreeGrafter"/>
</dbReference>
<keyword evidence="4 9" id="KW-0479">Metal-binding</keyword>
<dbReference type="GO" id="GO:0051539">
    <property type="term" value="F:4 iron, 4 sulfur cluster binding"/>
    <property type="evidence" value="ECO:0007669"/>
    <property type="project" value="UniProtKB-UniRule"/>
</dbReference>
<reference evidence="11 12" key="1">
    <citation type="submission" date="2017-04" db="EMBL/GenBank/DDBJ databases">
        <authorList>
            <person name="Afonso C.L."/>
            <person name="Miller P.J."/>
            <person name="Scott M.A."/>
            <person name="Spackman E."/>
            <person name="Goraichik I."/>
            <person name="Dimitrov K.M."/>
            <person name="Suarez D.L."/>
            <person name="Swayne D.E."/>
        </authorList>
    </citation>
    <scope>NUCLEOTIDE SEQUENCE [LARGE SCALE GENOMIC DNA]</scope>
    <source>
        <strain evidence="11 12">DSM 3385</strain>
    </source>
</reference>
<dbReference type="GO" id="GO:0043885">
    <property type="term" value="F:anaerobic carbon-monoxide dehydrogenase activity"/>
    <property type="evidence" value="ECO:0007669"/>
    <property type="project" value="UniProtKB-UniRule"/>
</dbReference>
<evidence type="ECO:0000256" key="10">
    <source>
        <dbReference type="PIRSR" id="PIRSR005023-1"/>
    </source>
</evidence>
<keyword evidence="7 9" id="KW-0411">Iron-sulfur</keyword>
<feature type="binding site" evidence="10">
    <location>
        <position position="306"/>
    </location>
    <ligand>
        <name>[Ni-4Fe-4S] cluster</name>
        <dbReference type="ChEBI" id="CHEBI:47739"/>
    </ligand>
</feature>
<evidence type="ECO:0000256" key="2">
    <source>
        <dbReference type="ARBA" id="ARBA00022485"/>
    </source>
</evidence>
<feature type="binding site" evidence="10">
    <location>
        <position position="56"/>
    </location>
    <ligand>
        <name>[4Fe-4S] cluster</name>
        <dbReference type="ChEBI" id="CHEBI:49883"/>
        <label>1</label>
        <note>ligand shared between dimeric partners</note>
    </ligand>
</feature>
<dbReference type="Gene3D" id="1.20.1270.30">
    <property type="match status" value="1"/>
</dbReference>
<dbReference type="EC" id="1.2.7.4" evidence="9"/>
<dbReference type="GO" id="GO:0042542">
    <property type="term" value="P:response to hydrogen peroxide"/>
    <property type="evidence" value="ECO:0007669"/>
    <property type="project" value="TreeGrafter"/>
</dbReference>
<evidence type="ECO:0000256" key="6">
    <source>
        <dbReference type="ARBA" id="ARBA00023004"/>
    </source>
</evidence>
<feature type="binding site" evidence="10">
    <location>
        <position position="344"/>
    </location>
    <ligand>
        <name>[Ni-4Fe-4S] cluster</name>
        <dbReference type="ChEBI" id="CHEBI:47739"/>
    </ligand>
</feature>
<keyword evidence="6 9" id="KW-0408">Iron</keyword>
<dbReference type="InterPro" id="IPR004137">
    <property type="entry name" value="HCP/CODH"/>
</dbReference>
<dbReference type="OrthoDB" id="5478720at2"/>
<keyword evidence="12" id="KW-1185">Reference proteome</keyword>
<proteinExistence type="predicted"/>
<dbReference type="Gene3D" id="3.40.50.2030">
    <property type="match status" value="2"/>
</dbReference>
<feature type="binding site" evidence="10">
    <location>
        <position position="455"/>
    </location>
    <ligand>
        <name>[Ni-4Fe-4S] cluster</name>
        <dbReference type="ChEBI" id="CHEBI:47739"/>
    </ligand>
</feature>
<evidence type="ECO:0000256" key="3">
    <source>
        <dbReference type="ARBA" id="ARBA00022596"/>
    </source>
</evidence>
<feature type="binding site" evidence="10">
    <location>
        <position position="526"/>
    </location>
    <ligand>
        <name>[Ni-4Fe-4S] cluster</name>
        <dbReference type="ChEBI" id="CHEBI:47739"/>
    </ligand>
</feature>
<comment type="catalytic activity">
    <reaction evidence="8 9">
        <text>CO + 2 oxidized [2Fe-2S]-[ferredoxin] + H2O = 2 reduced [2Fe-2S]-[ferredoxin] + CO2 + 2 H(+)</text>
        <dbReference type="Rhea" id="RHEA:21040"/>
        <dbReference type="Rhea" id="RHEA-COMP:10000"/>
        <dbReference type="Rhea" id="RHEA-COMP:10001"/>
        <dbReference type="ChEBI" id="CHEBI:15377"/>
        <dbReference type="ChEBI" id="CHEBI:15378"/>
        <dbReference type="ChEBI" id="CHEBI:16526"/>
        <dbReference type="ChEBI" id="CHEBI:17245"/>
        <dbReference type="ChEBI" id="CHEBI:33737"/>
        <dbReference type="ChEBI" id="CHEBI:33738"/>
        <dbReference type="EC" id="1.2.7.4"/>
    </reaction>
</comment>